<proteinExistence type="predicted"/>
<dbReference type="InterPro" id="IPR008517">
    <property type="entry name" value="GNA1162-like"/>
</dbReference>
<dbReference type="Proteomes" id="UP000321812">
    <property type="component" value="Unassembled WGS sequence"/>
</dbReference>
<comment type="caution">
    <text evidence="1">The sequence shown here is derived from an EMBL/GenBank/DDBJ whole genome shotgun (WGS) entry which is preliminary data.</text>
</comment>
<gene>
    <name evidence="1" type="ORF">YZ82_00455</name>
</gene>
<evidence type="ECO:0000313" key="1">
    <source>
        <dbReference type="EMBL" id="TWO23047.1"/>
    </source>
</evidence>
<organism evidence="1 2">
    <name type="scientific">Campylobacter hyointestinalis</name>
    <dbReference type="NCBI Taxonomy" id="198"/>
    <lineage>
        <taxon>Bacteria</taxon>
        <taxon>Pseudomonadati</taxon>
        <taxon>Campylobacterota</taxon>
        <taxon>Epsilonproteobacteria</taxon>
        <taxon>Campylobacterales</taxon>
        <taxon>Campylobacteraceae</taxon>
        <taxon>Campylobacter</taxon>
    </lineage>
</organism>
<evidence type="ECO:0008006" key="3">
    <source>
        <dbReference type="Google" id="ProtNLM"/>
    </source>
</evidence>
<dbReference type="PROSITE" id="PS51257">
    <property type="entry name" value="PROKAR_LIPOPROTEIN"/>
    <property type="match status" value="1"/>
</dbReference>
<dbReference type="Pfam" id="PF05643">
    <property type="entry name" value="GNA1162-like"/>
    <property type="match status" value="1"/>
</dbReference>
<accession>A0A562XLQ5</accession>
<sequence>MKNKIQIIFLTFIVIFFSACVKNTNVDYSAHIQSNPKSMLLILSDNLGSEANIENSILARSITPLTEAGYYVMPLDVVDQFLKANGYHSHSDIKDIPMDRLYEIFGADSVMYIKALNFGTNYNLVTSQTVVHLSAELYDLKTQELLWSKELPFIEQTEVGRDPISLLVNLITTAVTQVVNTQTNRAKEVLLPIATQSIFYRYDCNDCLLRGEYSPYFRQDAQIKDIVKNK</sequence>
<dbReference type="Gene3D" id="3.40.50.10610">
    <property type="entry name" value="ABC-type transport auxiliary lipoprotein component"/>
    <property type="match status" value="1"/>
</dbReference>
<protein>
    <recommendedName>
        <fullName evidence="3">Lipoprotein</fullName>
    </recommendedName>
</protein>
<evidence type="ECO:0000313" key="2">
    <source>
        <dbReference type="Proteomes" id="UP000321812"/>
    </source>
</evidence>
<dbReference type="RefSeq" id="WP_147496750.1">
    <property type="nucleotide sequence ID" value="NZ_VOAP01000002.1"/>
</dbReference>
<dbReference type="EMBL" id="VOAP01000002">
    <property type="protein sequence ID" value="TWO23047.1"/>
    <property type="molecule type" value="Genomic_DNA"/>
</dbReference>
<dbReference type="AlphaFoldDB" id="A0A562XLQ5"/>
<name>A0A562XLQ5_CAMHY</name>
<reference evidence="1 2" key="1">
    <citation type="submission" date="2019-07" db="EMBL/GenBank/DDBJ databases">
        <title>Rapid identification of Enteric Bacteria from Whole Genome Sequences (WGS) using Average Nucleotide Identity (ANI).</title>
        <authorList>
            <person name="Lane C."/>
        </authorList>
    </citation>
    <scope>NUCLEOTIDE SEQUENCE [LARGE SCALE GENOMIC DNA]</scope>
    <source>
        <strain evidence="1 2">D2411</strain>
    </source>
</reference>